<evidence type="ECO:0000256" key="4">
    <source>
        <dbReference type="ARBA" id="ARBA00022989"/>
    </source>
</evidence>
<dbReference type="SMART" id="SM00044">
    <property type="entry name" value="CYCc"/>
    <property type="match status" value="1"/>
</dbReference>
<evidence type="ECO:0000256" key="6">
    <source>
        <dbReference type="SAM" id="Phobius"/>
    </source>
</evidence>
<dbReference type="CDD" id="cd07302">
    <property type="entry name" value="CHD"/>
    <property type="match status" value="1"/>
</dbReference>
<reference evidence="8 9" key="1">
    <citation type="journal article" date="2009" name="BMC Genomics">
        <title>Complete genome sequence of the sugarcane nitrogen-fixing endophyte Gluconacetobacter diazotrophicus Pal5.</title>
        <authorList>
            <person name="Bertalan M."/>
            <person name="Albano R."/>
            <person name="Padua V."/>
            <person name="Rouws L."/>
            <person name="Rojas C."/>
            <person name="Hemerly A."/>
            <person name="Teixeira K."/>
            <person name="Schwab S."/>
            <person name="Araujo J."/>
            <person name="Oliveira A."/>
            <person name="Franca L."/>
            <person name="Magalhaes V."/>
            <person name="Alqueres S."/>
            <person name="Cardoso A."/>
            <person name="Almeida W."/>
            <person name="Loureiro M.M."/>
            <person name="Nogueira E."/>
            <person name="Cidade D."/>
            <person name="Oliveira D."/>
            <person name="Simao T."/>
            <person name="Macedo J."/>
            <person name="Valadao A."/>
            <person name="Dreschsel M."/>
            <person name="Freitas F."/>
            <person name="Vidal M."/>
            <person name="Guedes H."/>
            <person name="Rodrigues E."/>
            <person name="Meneses C."/>
            <person name="Brioso P."/>
            <person name="Pozzer L."/>
            <person name="Figueiredo D."/>
            <person name="Montano H."/>
            <person name="Junior J."/>
            <person name="Filho G."/>
            <person name="Flores V."/>
            <person name="Ferreira B."/>
            <person name="Branco A."/>
            <person name="Gonzalez P."/>
            <person name="Guillobel H."/>
            <person name="Lemos M."/>
            <person name="Seibel L."/>
            <person name="Macedo J."/>
            <person name="Alves-Ferreira M."/>
            <person name="Sachetto-Martins G."/>
            <person name="Coelho A."/>
            <person name="Santos E."/>
            <person name="Amaral G."/>
            <person name="Neves A."/>
            <person name="Pacheco A.B."/>
            <person name="Carvalho D."/>
            <person name="Lery L."/>
            <person name="Bisch P."/>
            <person name="Rossle S.C."/>
            <person name="Urmenyi T."/>
            <person name="Kruger W.V."/>
            <person name="Martins O."/>
            <person name="Baldani J.I."/>
            <person name="Ferreira P.C."/>
        </authorList>
    </citation>
    <scope>NUCLEOTIDE SEQUENCE [LARGE SCALE GENOMIC DNA]</scope>
    <source>
        <strain evidence="9">ATCC 49037 / DSM 5601 / CCUG 37298 / CIP 103539 / LMG 7603 / PAl5</strain>
    </source>
</reference>
<protein>
    <submittedName>
        <fullName evidence="8">Putative adenylate cyclase</fullName>
    </submittedName>
</protein>
<dbReference type="InterPro" id="IPR029151">
    <property type="entry name" value="Sensor-like_sf"/>
</dbReference>
<dbReference type="PROSITE" id="PS50125">
    <property type="entry name" value="GUANYLATE_CYCLASE_2"/>
    <property type="match status" value="1"/>
</dbReference>
<dbReference type="Gene3D" id="3.30.450.20">
    <property type="entry name" value="PAS domain"/>
    <property type="match status" value="1"/>
</dbReference>
<dbReference type="SUPFAM" id="SSF55781">
    <property type="entry name" value="GAF domain-like"/>
    <property type="match status" value="1"/>
</dbReference>
<keyword evidence="4 6" id="KW-1133">Transmembrane helix</keyword>
<dbReference type="KEGG" id="gdi:GDI2962"/>
<evidence type="ECO:0000256" key="2">
    <source>
        <dbReference type="ARBA" id="ARBA00022475"/>
    </source>
</evidence>
<dbReference type="EMBL" id="AM889285">
    <property type="protein sequence ID" value="CAP56905.1"/>
    <property type="molecule type" value="Genomic_DNA"/>
</dbReference>
<dbReference type="Pfam" id="PF00211">
    <property type="entry name" value="Guanylate_cyc"/>
    <property type="match status" value="1"/>
</dbReference>
<dbReference type="GO" id="GO:0035556">
    <property type="term" value="P:intracellular signal transduction"/>
    <property type="evidence" value="ECO:0007669"/>
    <property type="project" value="InterPro"/>
</dbReference>
<dbReference type="GO" id="GO:0005886">
    <property type="term" value="C:plasma membrane"/>
    <property type="evidence" value="ECO:0007669"/>
    <property type="project" value="UniProtKB-SubCell"/>
</dbReference>
<dbReference type="GO" id="GO:0009190">
    <property type="term" value="P:cyclic nucleotide biosynthetic process"/>
    <property type="evidence" value="ECO:0007669"/>
    <property type="project" value="InterPro"/>
</dbReference>
<keyword evidence="9" id="KW-1185">Reference proteome</keyword>
<dbReference type="Proteomes" id="UP000001176">
    <property type="component" value="Chromosome"/>
</dbReference>
<feature type="domain" description="Guanylate cyclase" evidence="7">
    <location>
        <begin position="603"/>
        <end position="727"/>
    </location>
</feature>
<keyword evidence="5 6" id="KW-0472">Membrane</keyword>
<accession>A9HRG5</accession>
<evidence type="ECO:0000256" key="5">
    <source>
        <dbReference type="ARBA" id="ARBA00023136"/>
    </source>
</evidence>
<proteinExistence type="predicted"/>
<evidence type="ECO:0000259" key="7">
    <source>
        <dbReference type="PROSITE" id="PS50125"/>
    </source>
</evidence>
<feature type="transmembrane region" description="Helical" evidence="6">
    <location>
        <begin position="306"/>
        <end position="323"/>
    </location>
</feature>
<evidence type="ECO:0000256" key="1">
    <source>
        <dbReference type="ARBA" id="ARBA00004651"/>
    </source>
</evidence>
<dbReference type="SUPFAM" id="SSF103190">
    <property type="entry name" value="Sensory domain-like"/>
    <property type="match status" value="1"/>
</dbReference>
<evidence type="ECO:0000256" key="3">
    <source>
        <dbReference type="ARBA" id="ARBA00022692"/>
    </source>
</evidence>
<gene>
    <name evidence="8" type="ordered locus">GDI2962</name>
</gene>
<dbReference type="Gene3D" id="3.30.70.1230">
    <property type="entry name" value="Nucleotide cyclase"/>
    <property type="match status" value="1"/>
</dbReference>
<sequence>MDPADAHSDQVRRFLLHVGVPVLGVMLVVAVIGGIGLHSYRSIRSGALALTHDLLVSQQNYIAQEVGEYLSPASAGTVIARDMLEHGAQAAIQKIFNSYGGSMLRHVPQIHSFYLADADGHFNLIERDPAGHGLETTYLTGEGAGSQFAHQFFDAKSQPLRTESNPAAGYDPRTRPWYTGAAQSGKLYWSAPYLIAQTGQMIITASISYQGADGRNAVFAVNLSMNELTSFLDSLQIGKSGHALIVDQDGHLLAGRHMADVAKQAGGDPAKMTIDPTTYPVLAQAFDVYRVQGYGPHTIRNRKRDFISIAAPLPATAQKWVLLLVAPESDFANFALVDGRQNLMFSLLIVALAALLGALLFRQGRRSERLSQDLERQRAVSGHESQALQAVASYPGLFDPTDDALVLTRGLADQSSARRASVWRIMHDGATLLCVDSYDSHHDAHTGGFELSRTELSAFFDAVAHGDAFSVADAAQDSRTANFFRLFMRSFGSRGLFLAPVLGATGPVGVITLEDAPRAALVSHFTTMIAGMVAARFSAQHYSAVAAAAPELTGEPPDEEARHAFGDGFLVPPGSVAASAGGPSGGATQPVSDGLFPAVAVMVITFSDLVTSPHADPAQVIALVETLATQLQAVAHQCGLYSIKMLGHRLVCVAGCSHTPDPGAVERMANAALAMREASLSILAKADLDPVFRMGIDVGPVFGGMLGRDPAVFNLWGDAIGMAEMMAQGAPEIGTIQVTQDVYQVLRQRFLFRERGRFFVPQAGMTRTYVLAGRR</sequence>
<dbReference type="CDD" id="cd12913">
    <property type="entry name" value="PDC1_MCP_like"/>
    <property type="match status" value="1"/>
</dbReference>
<feature type="transmembrane region" description="Helical" evidence="6">
    <location>
        <begin position="495"/>
        <end position="513"/>
    </location>
</feature>
<comment type="subcellular location">
    <subcellularLocation>
        <location evidence="1">Cell membrane</location>
        <topology evidence="1">Multi-pass membrane protein</topology>
    </subcellularLocation>
</comment>
<dbReference type="PANTHER" id="PTHR45655:SF13">
    <property type="entry name" value="SOLUBLE GUANYLATE CYCLASE GCY-32-RELATED"/>
    <property type="match status" value="1"/>
</dbReference>
<keyword evidence="2" id="KW-1003">Cell membrane</keyword>
<name>A9HRG5_GLUDA</name>
<dbReference type="InterPro" id="IPR033479">
    <property type="entry name" value="dCache_1"/>
</dbReference>
<evidence type="ECO:0000313" key="9">
    <source>
        <dbReference type="Proteomes" id="UP000001176"/>
    </source>
</evidence>
<keyword evidence="3 6" id="KW-0812">Transmembrane</keyword>
<dbReference type="InterPro" id="IPR029787">
    <property type="entry name" value="Nucleotide_cyclase"/>
</dbReference>
<organism evidence="8 9">
    <name type="scientific">Gluconacetobacter diazotrophicus (strain ATCC 49037 / DSM 5601 / CCUG 37298 / CIP 103539 / LMG 7603 / PAl5)</name>
    <dbReference type="NCBI Taxonomy" id="272568"/>
    <lineage>
        <taxon>Bacteria</taxon>
        <taxon>Pseudomonadati</taxon>
        <taxon>Pseudomonadota</taxon>
        <taxon>Alphaproteobacteria</taxon>
        <taxon>Acetobacterales</taxon>
        <taxon>Acetobacteraceae</taxon>
        <taxon>Gluconacetobacter</taxon>
    </lineage>
</organism>
<dbReference type="GO" id="GO:0004016">
    <property type="term" value="F:adenylate cyclase activity"/>
    <property type="evidence" value="ECO:0007669"/>
    <property type="project" value="UniProtKB-ARBA"/>
</dbReference>
<feature type="transmembrane region" description="Helical" evidence="6">
    <location>
        <begin position="343"/>
        <end position="361"/>
    </location>
</feature>
<dbReference type="SUPFAM" id="SSF55073">
    <property type="entry name" value="Nucleotide cyclase"/>
    <property type="match status" value="1"/>
</dbReference>
<feature type="transmembrane region" description="Helical" evidence="6">
    <location>
        <begin position="14"/>
        <end position="37"/>
    </location>
</feature>
<dbReference type="InterPro" id="IPR001054">
    <property type="entry name" value="A/G_cyclase"/>
</dbReference>
<dbReference type="Pfam" id="PF02743">
    <property type="entry name" value="dCache_1"/>
    <property type="match status" value="1"/>
</dbReference>
<dbReference type="AlphaFoldDB" id="A9HRG5"/>
<evidence type="ECO:0000313" key="8">
    <source>
        <dbReference type="EMBL" id="CAP56905.1"/>
    </source>
</evidence>
<dbReference type="PANTHER" id="PTHR45655">
    <property type="entry name" value="GUANYLATE CYCLASE SOLUBLE SUBUNIT BETA-2"/>
    <property type="match status" value="1"/>
</dbReference>